<dbReference type="Pfam" id="PF01965">
    <property type="entry name" value="DJ-1_PfpI"/>
    <property type="match status" value="1"/>
</dbReference>
<organism evidence="3 4">
    <name type="scientific">Natronobacterium haloterrestre</name>
    <name type="common">Halobiforma haloterrestris</name>
    <dbReference type="NCBI Taxonomy" id="148448"/>
    <lineage>
        <taxon>Archaea</taxon>
        <taxon>Methanobacteriati</taxon>
        <taxon>Methanobacteriota</taxon>
        <taxon>Stenosarchaea group</taxon>
        <taxon>Halobacteria</taxon>
        <taxon>Halobacteriales</taxon>
        <taxon>Natrialbaceae</taxon>
        <taxon>Natronobacterium</taxon>
    </lineage>
</organism>
<gene>
    <name evidence="3" type="ORF">SAMN05444422_107139</name>
</gene>
<dbReference type="PANTHER" id="PTHR42733">
    <property type="entry name" value="DJ-1 PROTEIN"/>
    <property type="match status" value="1"/>
</dbReference>
<dbReference type="NCBIfam" id="TIGR01382">
    <property type="entry name" value="PfpI"/>
    <property type="match status" value="1"/>
</dbReference>
<dbReference type="SUPFAM" id="SSF52317">
    <property type="entry name" value="Class I glutamine amidotransferase-like"/>
    <property type="match status" value="1"/>
</dbReference>
<keyword evidence="4" id="KW-1185">Reference proteome</keyword>
<dbReference type="InterPro" id="IPR002818">
    <property type="entry name" value="DJ-1/PfpI"/>
</dbReference>
<dbReference type="EMBL" id="FOKW01000007">
    <property type="protein sequence ID" value="SFC34982.1"/>
    <property type="molecule type" value="Genomic_DNA"/>
</dbReference>
<evidence type="ECO:0000313" key="4">
    <source>
        <dbReference type="Proteomes" id="UP000199161"/>
    </source>
</evidence>
<dbReference type="GO" id="GO:0006508">
    <property type="term" value="P:proteolysis"/>
    <property type="evidence" value="ECO:0007669"/>
    <property type="project" value="UniProtKB-KW"/>
</dbReference>
<dbReference type="Proteomes" id="UP000199161">
    <property type="component" value="Unassembled WGS sequence"/>
</dbReference>
<name>A0A1I1IH19_NATHA</name>
<protein>
    <submittedName>
        <fullName evidence="3">Protease I</fullName>
    </submittedName>
</protein>
<dbReference type="GO" id="GO:0008233">
    <property type="term" value="F:peptidase activity"/>
    <property type="evidence" value="ECO:0007669"/>
    <property type="project" value="UniProtKB-KW"/>
</dbReference>
<dbReference type="OrthoDB" id="82036at2157"/>
<proteinExistence type="inferred from homology"/>
<comment type="similarity">
    <text evidence="1">Belongs to the peptidase C56 family.</text>
</comment>
<evidence type="ECO:0000256" key="1">
    <source>
        <dbReference type="ARBA" id="ARBA00008542"/>
    </source>
</evidence>
<evidence type="ECO:0000259" key="2">
    <source>
        <dbReference type="Pfam" id="PF01965"/>
    </source>
</evidence>
<dbReference type="RefSeq" id="WP_089788731.1">
    <property type="nucleotide sequence ID" value="NZ_FOKW01000007.1"/>
</dbReference>
<dbReference type="InterPro" id="IPR029062">
    <property type="entry name" value="Class_I_gatase-like"/>
</dbReference>
<accession>A0A1I1IH19</accession>
<dbReference type="CDD" id="cd03134">
    <property type="entry name" value="GATase1_PfpI_like"/>
    <property type="match status" value="1"/>
</dbReference>
<keyword evidence="3" id="KW-0645">Protease</keyword>
<dbReference type="PANTHER" id="PTHR42733:SF12">
    <property type="entry name" value="PROTEINASE"/>
    <property type="match status" value="1"/>
</dbReference>
<dbReference type="PROSITE" id="PS51276">
    <property type="entry name" value="PEPTIDASE_C56_PFPI"/>
    <property type="match status" value="1"/>
</dbReference>
<dbReference type="InterPro" id="IPR006286">
    <property type="entry name" value="C56_PfpI-like"/>
</dbReference>
<reference evidence="4" key="1">
    <citation type="submission" date="2016-10" db="EMBL/GenBank/DDBJ databases">
        <authorList>
            <person name="Varghese N."/>
            <person name="Submissions S."/>
        </authorList>
    </citation>
    <scope>NUCLEOTIDE SEQUENCE [LARGE SCALE GENOMIC DNA]</scope>
    <source>
        <strain evidence="4">DSM 13078</strain>
    </source>
</reference>
<dbReference type="AlphaFoldDB" id="A0A1I1IH19"/>
<evidence type="ECO:0000313" key="3">
    <source>
        <dbReference type="EMBL" id="SFC34982.1"/>
    </source>
</evidence>
<feature type="domain" description="DJ-1/PfpI" evidence="2">
    <location>
        <begin position="15"/>
        <end position="181"/>
    </location>
</feature>
<dbReference type="Gene3D" id="3.40.50.880">
    <property type="match status" value="1"/>
</dbReference>
<sequence>MSDTDAVLEGVTVGIFLAEEGTEEIEFTEPKETVSEAGATVDVLGSEAGDGRTVNGDLEWSGSYGIEKPFADVSADDYDALIIPGGTVGADTLRTDDDAVDLLRAHLEGGDPAAVICHGPWTLIEAGVVDGRTLTAYHSLRTDVRNAGGEWVDEAVVVDDGLVTSRNPDDLEAFCETLLEEFAPA</sequence>
<keyword evidence="3" id="KW-0378">Hydrolase</keyword>